<sequence>MSIGSTHDRHIGFNNKYVHVPPQYNPLYGQRRPNLLDTKSQKTIERSKSPNSFNQRSRSETSLSEKDRYLTKRLPPSPRMSILKKDSSKRIEEENIADVDIACMDTNAEEIMDHTTKQNTQLNSGSKNEYTQSLFSNLNEVEDRVSKQKKSLKNNSKSLPDNDGPRRKSFAGMTDEELAKLETFYTTRGRSTEANISNYDFSQRQTIFSLKPEIYNNNNKKWRQDTKLEQANKEIAETLAVTYPSRPVVDHRAISVTIENNKFKSYVMGLKSKLPIKEDEKDLGSSLRVINCYISGKRYTWSSVDWYVENLAKDGDHLVIVTTIPNFESKIDNLLYTERRKRSKKETIRAIMGDKISSSTSSQLLPKLTESKSQTEAAQNSRIIHSSNKNKDLPLSKAIRLEAVYKEAKDATISILEYYAGRLQNKLVKITVELVKTDSIKDAITKTAVLYRPCAQIVSTVSTNIQIKFRNGNIKLPYFMMKYYPMPVFIVPFEFIHPKKLTEECKSFTRSVNKKNRLEWLDNTIKYTLQNPYKIKDSLANTNEYESVKHVLHSDYESDDESVTSIDNYFPIDPQVQKNIALFEELGYVVPKSSRDILLEQSNDVTYDKDGKRITPCTSRSSRRSSRVQLVGSANNLYKVKSLIIDDTKSNHTVDSDLFSNKTALSSIKKTKSLSLNHKPYAGSVISSSLSNNNSKDQTSKKLPTKGTKKTDPNKNIVSGTIVPTLYSKHCYLPHYTSKVLDKERELLPDKEQDVSQLTNQNNFEAMDEENIYRLISSIM</sequence>
<feature type="region of interest" description="Disordered" evidence="1">
    <location>
        <begin position="13"/>
        <end position="88"/>
    </location>
</feature>
<protein>
    <submittedName>
        <fullName evidence="2">Uncharacterized protein</fullName>
    </submittedName>
</protein>
<feature type="compositionally biased region" description="Basic and acidic residues" evidence="1">
    <location>
        <begin position="57"/>
        <end position="70"/>
    </location>
</feature>
<dbReference type="AlphaFoldDB" id="A0AAN7VZH2"/>
<feature type="region of interest" description="Disordered" evidence="1">
    <location>
        <begin position="142"/>
        <end position="173"/>
    </location>
</feature>
<feature type="region of interest" description="Disordered" evidence="1">
    <location>
        <begin position="686"/>
        <end position="716"/>
    </location>
</feature>
<dbReference type="EMBL" id="JAWIZZ010000055">
    <property type="protein sequence ID" value="KAK5774229.1"/>
    <property type="molecule type" value="Genomic_DNA"/>
</dbReference>
<dbReference type="Proteomes" id="UP001306508">
    <property type="component" value="Unassembled WGS sequence"/>
</dbReference>
<evidence type="ECO:0000256" key="1">
    <source>
        <dbReference type="SAM" id="MobiDB-lite"/>
    </source>
</evidence>
<proteinExistence type="predicted"/>
<name>A0AAN7VZH2_9SACH</name>
<gene>
    <name evidence="2" type="ORF">RI543_004518</name>
</gene>
<keyword evidence="3" id="KW-1185">Reference proteome</keyword>
<reference evidence="3" key="1">
    <citation type="submission" date="2023-07" db="EMBL/GenBank/DDBJ databases">
        <title>A draft genome of Kazachstania heterogenica Y-27499.</title>
        <authorList>
            <person name="Donic C."/>
            <person name="Kralova J.S."/>
            <person name="Fidel L."/>
            <person name="Ben-Dor S."/>
            <person name="Jung S."/>
        </authorList>
    </citation>
    <scope>NUCLEOTIDE SEQUENCE [LARGE SCALE GENOMIC DNA]</scope>
    <source>
        <strain evidence="3">Y27499</strain>
    </source>
</reference>
<comment type="caution">
    <text evidence="2">The sequence shown here is derived from an EMBL/GenBank/DDBJ whole genome shotgun (WGS) entry which is preliminary data.</text>
</comment>
<organism evidence="2 3">
    <name type="scientific">Arxiozyma heterogenica</name>
    <dbReference type="NCBI Taxonomy" id="278026"/>
    <lineage>
        <taxon>Eukaryota</taxon>
        <taxon>Fungi</taxon>
        <taxon>Dikarya</taxon>
        <taxon>Ascomycota</taxon>
        <taxon>Saccharomycotina</taxon>
        <taxon>Saccharomycetes</taxon>
        <taxon>Saccharomycetales</taxon>
        <taxon>Saccharomycetaceae</taxon>
        <taxon>Arxiozyma</taxon>
    </lineage>
</organism>
<evidence type="ECO:0000313" key="3">
    <source>
        <dbReference type="Proteomes" id="UP001306508"/>
    </source>
</evidence>
<feature type="compositionally biased region" description="Basic and acidic residues" evidence="1">
    <location>
        <begin position="39"/>
        <end position="48"/>
    </location>
</feature>
<accession>A0AAN7VZH2</accession>
<evidence type="ECO:0000313" key="2">
    <source>
        <dbReference type="EMBL" id="KAK5774229.1"/>
    </source>
</evidence>